<dbReference type="Proteomes" id="UP001344906">
    <property type="component" value="Unassembled WGS sequence"/>
</dbReference>
<keyword evidence="2" id="KW-1185">Reference proteome</keyword>
<organism evidence="1 2">
    <name type="scientific">Dictyobacter halimunensis</name>
    <dbReference type="NCBI Taxonomy" id="3026934"/>
    <lineage>
        <taxon>Bacteria</taxon>
        <taxon>Bacillati</taxon>
        <taxon>Chloroflexota</taxon>
        <taxon>Ktedonobacteria</taxon>
        <taxon>Ktedonobacterales</taxon>
        <taxon>Dictyobacteraceae</taxon>
        <taxon>Dictyobacter</taxon>
    </lineage>
</organism>
<evidence type="ECO:0000313" key="2">
    <source>
        <dbReference type="Proteomes" id="UP001344906"/>
    </source>
</evidence>
<dbReference type="EMBL" id="BSRI01000002">
    <property type="protein sequence ID" value="GLV58224.1"/>
    <property type="molecule type" value="Genomic_DNA"/>
</dbReference>
<comment type="caution">
    <text evidence="1">The sequence shown here is derived from an EMBL/GenBank/DDBJ whole genome shotgun (WGS) entry which is preliminary data.</text>
</comment>
<proteinExistence type="predicted"/>
<protein>
    <recommendedName>
        <fullName evidence="3">LXG domain-containing protein</fullName>
    </recommendedName>
</protein>
<evidence type="ECO:0000313" key="1">
    <source>
        <dbReference type="EMBL" id="GLV58224.1"/>
    </source>
</evidence>
<name>A0ABQ6FVD6_9CHLR</name>
<reference evidence="1 2" key="1">
    <citation type="submission" date="2023-02" db="EMBL/GenBank/DDBJ databases">
        <title>Dictyobacter halimunensis sp. nov., a new member of the class Ktedonobacteria from forest soil in a geothermal area.</title>
        <authorList>
            <person name="Rachmania M.K."/>
            <person name="Ningsih F."/>
            <person name="Sakai Y."/>
            <person name="Yabe S."/>
            <person name="Yokota A."/>
            <person name="Sjamsuridzal W."/>
        </authorList>
    </citation>
    <scope>NUCLEOTIDE SEQUENCE [LARGE SCALE GENOMIC DNA]</scope>
    <source>
        <strain evidence="1 2">S3.2.2.5</strain>
    </source>
</reference>
<dbReference type="RefSeq" id="WP_338254373.1">
    <property type="nucleotide sequence ID" value="NZ_BSRI01000002.1"/>
</dbReference>
<gene>
    <name evidence="1" type="ORF">KDH_50570</name>
</gene>
<evidence type="ECO:0008006" key="3">
    <source>
        <dbReference type="Google" id="ProtNLM"/>
    </source>
</evidence>
<sequence length="518" mass="57291">MGSTLDAFTEKIAQPFDDAAPIVRNIANLYEGSNRNLKQHQTTLTATFSGLGANAFIDMINKQVKWVDGIVGRLRELASFYETCARDIRQAASYISGPIAPFLDIEQWVLDRLTPHIVAEHGESAIHAVFNDMRGQLNREMHDASGFFSDLVHGHFGAALNDAEDSVKGIAHLGGDVLAMVSSVESLLSQWAADIYSAVNWAMNKLNSWGLSAENWLFSLSDIADETVVFTDPNSTSEEKWAAGIEMGVNIVLDIGMVVPGADVVALGGKGVIKLLEKFGLKAVIDEIAKKAVTRITETVVAQVMKNFTKRFVSKLAEKYSEVIVERGLKKSLTQAVFKNLEQDIKPGVENYIQAIIQDWLAGKISAGEAHTEIQALVSFSNKYGADRLKYILKNYDPEALKVILNGDHLPALHPNLPWEAWHFGPNQPRTLIPKNFIMRVGENAYYVNANATKHLAEYTLSKGNHTFPLSTLADVIKNAQEKGLLKPGTGKQFLKLDHWELGIDTNEHVIYHIVYRP</sequence>
<accession>A0ABQ6FVD6</accession>